<gene>
    <name evidence="8" type="ORF">NQ502_18690</name>
</gene>
<feature type="transmembrane region" description="Helical" evidence="6">
    <location>
        <begin position="42"/>
        <end position="66"/>
    </location>
</feature>
<feature type="transmembrane region" description="Helical" evidence="6">
    <location>
        <begin position="230"/>
        <end position="251"/>
    </location>
</feature>
<dbReference type="SUPFAM" id="SSF103473">
    <property type="entry name" value="MFS general substrate transporter"/>
    <property type="match status" value="1"/>
</dbReference>
<dbReference type="InterPro" id="IPR050327">
    <property type="entry name" value="Proton-linked_MCT"/>
</dbReference>
<dbReference type="InterPro" id="IPR036259">
    <property type="entry name" value="MFS_trans_sf"/>
</dbReference>
<keyword evidence="3 6" id="KW-0812">Transmembrane</keyword>
<evidence type="ECO:0000256" key="1">
    <source>
        <dbReference type="ARBA" id="ARBA00004651"/>
    </source>
</evidence>
<feature type="transmembrane region" description="Helical" evidence="6">
    <location>
        <begin position="357"/>
        <end position="379"/>
    </location>
</feature>
<dbReference type="InterPro" id="IPR020846">
    <property type="entry name" value="MFS_dom"/>
</dbReference>
<sequence length="425" mass="46086">MTEKRLHYAWYVLLGIILIRGFAGGGINMTSGLFLLPVSQEIGVGVGSLSLYLSISSVVLVVSLPLAGKLINRYDIRVMALAGAALQALSFAAFGLMNHVYGWYLLAVPQAMGAAIVVNLLGPILINRWFSRNVGLMLGIQMACVSLFGAIWQPITSFIIAGRGWRTAYFVVGGITFAVIILSAIILLRNSPKDLGMQPYGNEEKRSHEKGGRGPRLEIDEKTALHSISFYLLLVFMIAITGVGVFVQHIPTYGLMLGYSTQVTGMALAFASIGSSIGSVAIGMISDRIGSLKTCFGVIVIGLIAAVGFLFSAQNFLIFGISTFMHGLVSAGVMVLAPILTLTFYGQQDYEKIYARISMGAPLASILLVPAYGFIYDIMNDYRPVLFWIIFLLLISACCIAAGWKNRCTIDGCPTWRRRKQPPEV</sequence>
<evidence type="ECO:0000313" key="8">
    <source>
        <dbReference type="EMBL" id="UWP59356.1"/>
    </source>
</evidence>
<dbReference type="Pfam" id="PF07690">
    <property type="entry name" value="MFS_1"/>
    <property type="match status" value="1"/>
</dbReference>
<reference evidence="8" key="1">
    <citation type="journal article" date="2022" name="Cell">
        <title>Design, construction, and in vivo augmentation of a complex gut microbiome.</title>
        <authorList>
            <person name="Cheng A.G."/>
            <person name="Ho P.Y."/>
            <person name="Aranda-Diaz A."/>
            <person name="Jain S."/>
            <person name="Yu F.B."/>
            <person name="Meng X."/>
            <person name="Wang M."/>
            <person name="Iakiviak M."/>
            <person name="Nagashima K."/>
            <person name="Zhao A."/>
            <person name="Murugkar P."/>
            <person name="Patil A."/>
            <person name="Atabakhsh K."/>
            <person name="Weakley A."/>
            <person name="Yan J."/>
            <person name="Brumbaugh A.R."/>
            <person name="Higginbottom S."/>
            <person name="Dimas A."/>
            <person name="Shiver A.L."/>
            <person name="Deutschbauer A."/>
            <person name="Neff N."/>
            <person name="Sonnenburg J.L."/>
            <person name="Huang K.C."/>
            <person name="Fischbach M.A."/>
        </authorList>
    </citation>
    <scope>NUCLEOTIDE SEQUENCE</scope>
    <source>
        <strain evidence="8">DSM 19829</strain>
    </source>
</reference>
<evidence type="ECO:0000256" key="4">
    <source>
        <dbReference type="ARBA" id="ARBA00022989"/>
    </source>
</evidence>
<evidence type="ECO:0000259" key="7">
    <source>
        <dbReference type="PROSITE" id="PS50850"/>
    </source>
</evidence>
<feature type="transmembrane region" description="Helical" evidence="6">
    <location>
        <begin position="78"/>
        <end position="97"/>
    </location>
</feature>
<evidence type="ECO:0000313" key="9">
    <source>
        <dbReference type="Proteomes" id="UP001060164"/>
    </source>
</evidence>
<feature type="transmembrane region" description="Helical" evidence="6">
    <location>
        <begin position="103"/>
        <end position="122"/>
    </location>
</feature>
<evidence type="ECO:0000256" key="3">
    <source>
        <dbReference type="ARBA" id="ARBA00022692"/>
    </source>
</evidence>
<feature type="transmembrane region" description="Helical" evidence="6">
    <location>
        <begin position="385"/>
        <end position="404"/>
    </location>
</feature>
<evidence type="ECO:0000256" key="5">
    <source>
        <dbReference type="ARBA" id="ARBA00023136"/>
    </source>
</evidence>
<feature type="domain" description="Major facilitator superfamily (MFS) profile" evidence="7">
    <location>
        <begin position="9"/>
        <end position="409"/>
    </location>
</feature>
<feature type="transmembrane region" description="Helical" evidence="6">
    <location>
        <begin position="167"/>
        <end position="188"/>
    </location>
</feature>
<keyword evidence="5 6" id="KW-0472">Membrane</keyword>
<dbReference type="PROSITE" id="PS50850">
    <property type="entry name" value="MFS"/>
    <property type="match status" value="1"/>
</dbReference>
<dbReference type="Gene3D" id="1.20.1250.20">
    <property type="entry name" value="MFS general substrate transporter like domains"/>
    <property type="match status" value="2"/>
</dbReference>
<feature type="transmembrane region" description="Helical" evidence="6">
    <location>
        <begin position="12"/>
        <end position="36"/>
    </location>
</feature>
<feature type="transmembrane region" description="Helical" evidence="6">
    <location>
        <begin position="134"/>
        <end position="155"/>
    </location>
</feature>
<dbReference type="PANTHER" id="PTHR11360:SF284">
    <property type="entry name" value="EG:103B4.3 PROTEIN-RELATED"/>
    <property type="match status" value="1"/>
</dbReference>
<feature type="transmembrane region" description="Helical" evidence="6">
    <location>
        <begin position="324"/>
        <end position="345"/>
    </location>
</feature>
<name>A0ABY5VGS6_9FIRM</name>
<keyword evidence="2" id="KW-0813">Transport</keyword>
<dbReference type="PANTHER" id="PTHR11360">
    <property type="entry name" value="MONOCARBOXYLATE TRANSPORTER"/>
    <property type="match status" value="1"/>
</dbReference>
<protein>
    <submittedName>
        <fullName evidence="8">MFS transporter</fullName>
    </submittedName>
</protein>
<evidence type="ECO:0000256" key="2">
    <source>
        <dbReference type="ARBA" id="ARBA00022448"/>
    </source>
</evidence>
<dbReference type="Proteomes" id="UP001060164">
    <property type="component" value="Chromosome"/>
</dbReference>
<dbReference type="RefSeq" id="WP_028527978.1">
    <property type="nucleotide sequence ID" value="NZ_CABLBR010000006.1"/>
</dbReference>
<feature type="transmembrane region" description="Helical" evidence="6">
    <location>
        <begin position="295"/>
        <end position="318"/>
    </location>
</feature>
<feature type="transmembrane region" description="Helical" evidence="6">
    <location>
        <begin position="263"/>
        <end position="283"/>
    </location>
</feature>
<proteinExistence type="predicted"/>
<organism evidence="8 9">
    <name type="scientific">Ruminococcus gauvreauii</name>
    <dbReference type="NCBI Taxonomy" id="438033"/>
    <lineage>
        <taxon>Bacteria</taxon>
        <taxon>Bacillati</taxon>
        <taxon>Bacillota</taxon>
        <taxon>Clostridia</taxon>
        <taxon>Eubacteriales</taxon>
        <taxon>Oscillospiraceae</taxon>
        <taxon>Ruminococcus</taxon>
    </lineage>
</organism>
<comment type="subcellular location">
    <subcellularLocation>
        <location evidence="1">Cell membrane</location>
        <topology evidence="1">Multi-pass membrane protein</topology>
    </subcellularLocation>
</comment>
<evidence type="ECO:0000256" key="6">
    <source>
        <dbReference type="SAM" id="Phobius"/>
    </source>
</evidence>
<keyword evidence="4 6" id="KW-1133">Transmembrane helix</keyword>
<keyword evidence="9" id="KW-1185">Reference proteome</keyword>
<dbReference type="EMBL" id="CP102290">
    <property type="protein sequence ID" value="UWP59356.1"/>
    <property type="molecule type" value="Genomic_DNA"/>
</dbReference>
<accession>A0ABY5VGS6</accession>
<dbReference type="InterPro" id="IPR011701">
    <property type="entry name" value="MFS"/>
</dbReference>